<dbReference type="Proteomes" id="UP000192772">
    <property type="component" value="Unassembled WGS sequence"/>
</dbReference>
<accession>A0A1X0D3A2</accession>
<comment type="similarity">
    <text evidence="1">Belongs to the universal stress protein A family.</text>
</comment>
<dbReference type="InterPro" id="IPR006016">
    <property type="entry name" value="UspA"/>
</dbReference>
<dbReference type="Gene3D" id="3.40.50.620">
    <property type="entry name" value="HUPs"/>
    <property type="match status" value="1"/>
</dbReference>
<dbReference type="InterPro" id="IPR014729">
    <property type="entry name" value="Rossmann-like_a/b/a_fold"/>
</dbReference>
<comment type="caution">
    <text evidence="4">The sequence shown here is derived from an EMBL/GenBank/DDBJ whole genome shotgun (WGS) entry which is preliminary data.</text>
</comment>
<dbReference type="AlphaFoldDB" id="A0A1X0D3A2"/>
<evidence type="ECO:0000313" key="5">
    <source>
        <dbReference type="Proteomes" id="UP000192772"/>
    </source>
</evidence>
<keyword evidence="2" id="KW-1133">Transmembrane helix</keyword>
<sequence length="211" mass="22133">MDTVSFRVAFLVVWFGTGVITGLWLARRGHDIRWIPIALVLGPIFVPIALERADRGGPRRVSKSDDDASSSAAAGPRVLVGWDGSTEAAAALEAAQRLFGAGELVLAEVVPYEAAEDPEQAVVSSADAEMNAVAAKIGPAARPPRHEVLVGAAGEALARRAEQLEADVIAVGRRGRGLSRLLLGSVSSYLLEHSAVPVVIVDPAHVHQTTV</sequence>
<dbReference type="Pfam" id="PF00582">
    <property type="entry name" value="Usp"/>
    <property type="match status" value="1"/>
</dbReference>
<feature type="transmembrane region" description="Helical" evidence="2">
    <location>
        <begin position="32"/>
        <end position="50"/>
    </location>
</feature>
<feature type="transmembrane region" description="Helical" evidence="2">
    <location>
        <begin position="7"/>
        <end position="26"/>
    </location>
</feature>
<dbReference type="EMBL" id="MVHP01000010">
    <property type="protein sequence ID" value="ORA66260.1"/>
    <property type="molecule type" value="Genomic_DNA"/>
</dbReference>
<proteinExistence type="inferred from homology"/>
<dbReference type="RefSeq" id="WP_083042938.1">
    <property type="nucleotide sequence ID" value="NZ_MVHP01000010.1"/>
</dbReference>
<dbReference type="STRING" id="81858.BST23_11170"/>
<evidence type="ECO:0000256" key="1">
    <source>
        <dbReference type="ARBA" id="ARBA00008791"/>
    </source>
</evidence>
<evidence type="ECO:0000313" key="4">
    <source>
        <dbReference type="EMBL" id="ORA66260.1"/>
    </source>
</evidence>
<dbReference type="PANTHER" id="PTHR31964">
    <property type="entry name" value="ADENINE NUCLEOTIDE ALPHA HYDROLASES-LIKE SUPERFAMILY PROTEIN"/>
    <property type="match status" value="1"/>
</dbReference>
<dbReference type="PANTHER" id="PTHR31964:SF113">
    <property type="entry name" value="USPA DOMAIN-CONTAINING PROTEIN"/>
    <property type="match status" value="1"/>
</dbReference>
<dbReference type="OrthoDB" id="6174426at2"/>
<dbReference type="PRINTS" id="PR01438">
    <property type="entry name" value="UNVRSLSTRESS"/>
</dbReference>
<dbReference type="SUPFAM" id="SSF52402">
    <property type="entry name" value="Adenine nucleotide alpha hydrolases-like"/>
    <property type="match status" value="1"/>
</dbReference>
<evidence type="ECO:0000259" key="3">
    <source>
        <dbReference type="Pfam" id="PF00582"/>
    </source>
</evidence>
<feature type="domain" description="UspA" evidence="3">
    <location>
        <begin position="77"/>
        <end position="201"/>
    </location>
</feature>
<gene>
    <name evidence="4" type="ORF">BST23_11170</name>
</gene>
<organism evidence="4 5">
    <name type="scientific">Mycolicibacterium elephantis</name>
    <dbReference type="NCBI Taxonomy" id="81858"/>
    <lineage>
        <taxon>Bacteria</taxon>
        <taxon>Bacillati</taxon>
        <taxon>Actinomycetota</taxon>
        <taxon>Actinomycetes</taxon>
        <taxon>Mycobacteriales</taxon>
        <taxon>Mycobacteriaceae</taxon>
        <taxon>Mycolicibacterium</taxon>
    </lineage>
</organism>
<keyword evidence="2" id="KW-0472">Membrane</keyword>
<dbReference type="InterPro" id="IPR006015">
    <property type="entry name" value="Universal_stress_UspA"/>
</dbReference>
<reference evidence="4 5" key="1">
    <citation type="submission" date="2017-02" db="EMBL/GenBank/DDBJ databases">
        <title>The new phylogeny of genus Mycobacterium.</title>
        <authorList>
            <person name="Tortoli E."/>
            <person name="Trovato A."/>
            <person name="Cirillo D.M."/>
        </authorList>
    </citation>
    <scope>NUCLEOTIDE SEQUENCE [LARGE SCALE GENOMIC DNA]</scope>
    <source>
        <strain evidence="4 5">FI-09383</strain>
    </source>
</reference>
<evidence type="ECO:0000256" key="2">
    <source>
        <dbReference type="SAM" id="Phobius"/>
    </source>
</evidence>
<name>A0A1X0D3A2_9MYCO</name>
<protein>
    <recommendedName>
        <fullName evidence="3">UspA domain-containing protein</fullName>
    </recommendedName>
</protein>
<keyword evidence="2" id="KW-0812">Transmembrane</keyword>